<dbReference type="PANTHER" id="PTHR20974">
    <property type="entry name" value="UPF0585 PROTEIN CG18661"/>
    <property type="match status" value="1"/>
</dbReference>
<sequence length="193" mass="21635">MSKKTASSCERNQQVILDQLTRLLSDRQGVLEIGSGTGQHAVYFAPHLAHLTWHTSDTVDNHASIEAWMAECPSENIRSPFVFLFGEQAWPEVEIDAIFTANTTHIMPKEAAKLMMEMIAVNLPKGGLFCQYGPFNVDGEYTSEGNRDFDLHLEKEGCGGIRNISELTVWGKGLQLIEKIPMPANNFLLVWQR</sequence>
<dbReference type="RefSeq" id="WP_341598284.1">
    <property type="nucleotide sequence ID" value="NZ_JBAKAZ010000043.1"/>
</dbReference>
<accession>A0ABU9GS46</accession>
<evidence type="ECO:0000313" key="1">
    <source>
        <dbReference type="EMBL" id="MEL0630154.1"/>
    </source>
</evidence>
<proteinExistence type="predicted"/>
<dbReference type="Gene3D" id="3.40.50.150">
    <property type="entry name" value="Vaccinia Virus protein VP39"/>
    <property type="match status" value="1"/>
</dbReference>
<dbReference type="Proteomes" id="UP001369082">
    <property type="component" value="Unassembled WGS sequence"/>
</dbReference>
<keyword evidence="2" id="KW-1185">Reference proteome</keyword>
<protein>
    <submittedName>
        <fullName evidence="1">DUF938 domain-containing protein</fullName>
    </submittedName>
</protein>
<dbReference type="SUPFAM" id="SSF53335">
    <property type="entry name" value="S-adenosyl-L-methionine-dependent methyltransferases"/>
    <property type="match status" value="1"/>
</dbReference>
<comment type="caution">
    <text evidence="1">The sequence shown here is derived from an EMBL/GenBank/DDBJ whole genome shotgun (WGS) entry which is preliminary data.</text>
</comment>
<dbReference type="InterPro" id="IPR029063">
    <property type="entry name" value="SAM-dependent_MTases_sf"/>
</dbReference>
<dbReference type="Pfam" id="PF06080">
    <property type="entry name" value="DUF938"/>
    <property type="match status" value="1"/>
</dbReference>
<gene>
    <name evidence="1" type="ORF">V6256_11115</name>
</gene>
<organism evidence="1 2">
    <name type="scientific">Psychromonas aquatilis</name>
    <dbReference type="NCBI Taxonomy" id="2005072"/>
    <lineage>
        <taxon>Bacteria</taxon>
        <taxon>Pseudomonadati</taxon>
        <taxon>Pseudomonadota</taxon>
        <taxon>Gammaproteobacteria</taxon>
        <taxon>Alteromonadales</taxon>
        <taxon>Psychromonadaceae</taxon>
        <taxon>Psychromonas</taxon>
    </lineage>
</organism>
<evidence type="ECO:0000313" key="2">
    <source>
        <dbReference type="Proteomes" id="UP001369082"/>
    </source>
</evidence>
<name>A0ABU9GS46_9GAMM</name>
<reference evidence="1 2" key="1">
    <citation type="submission" date="2024-02" db="EMBL/GenBank/DDBJ databases">
        <title>Bacteria isolated from the canopy kelp, Nereocystis luetkeana.</title>
        <authorList>
            <person name="Pfister C.A."/>
            <person name="Younker I.T."/>
            <person name="Light S.H."/>
        </authorList>
    </citation>
    <scope>NUCLEOTIDE SEQUENCE [LARGE SCALE GENOMIC DNA]</scope>
    <source>
        <strain evidence="1 2">TI.1.05</strain>
    </source>
</reference>
<dbReference type="InterPro" id="IPR010342">
    <property type="entry name" value="DUF938"/>
</dbReference>
<dbReference type="PANTHER" id="PTHR20974:SF0">
    <property type="entry name" value="UPF0585 PROTEIN CG18661"/>
    <property type="match status" value="1"/>
</dbReference>
<dbReference type="EMBL" id="JBAKAZ010000043">
    <property type="protein sequence ID" value="MEL0630154.1"/>
    <property type="molecule type" value="Genomic_DNA"/>
</dbReference>